<dbReference type="RefSeq" id="WP_010771201.1">
    <property type="nucleotide sequence ID" value="NZ_KB946333.1"/>
</dbReference>
<evidence type="ECO:0008006" key="3">
    <source>
        <dbReference type="Google" id="ProtNLM"/>
    </source>
</evidence>
<reference evidence="1 2" key="1">
    <citation type="submission" date="2013-02" db="EMBL/GenBank/DDBJ databases">
        <title>The Genome Sequence of Enterococcus caccae BAA-1240.</title>
        <authorList>
            <consortium name="The Broad Institute Genome Sequencing Platform"/>
            <consortium name="The Broad Institute Genome Sequencing Center for Infectious Disease"/>
            <person name="Earl A.M."/>
            <person name="Gilmore M.S."/>
            <person name="Lebreton F."/>
            <person name="Walker B."/>
            <person name="Young S.K."/>
            <person name="Zeng Q."/>
            <person name="Gargeya S."/>
            <person name="Fitzgerald M."/>
            <person name="Haas B."/>
            <person name="Abouelleil A."/>
            <person name="Alvarado L."/>
            <person name="Arachchi H.M."/>
            <person name="Berlin A.M."/>
            <person name="Chapman S.B."/>
            <person name="Dewar J."/>
            <person name="Goldberg J."/>
            <person name="Griggs A."/>
            <person name="Gujja S."/>
            <person name="Hansen M."/>
            <person name="Howarth C."/>
            <person name="Imamovic A."/>
            <person name="Larimer J."/>
            <person name="McCowan C."/>
            <person name="Murphy C."/>
            <person name="Neiman D."/>
            <person name="Pearson M."/>
            <person name="Priest M."/>
            <person name="Roberts A."/>
            <person name="Saif S."/>
            <person name="Shea T."/>
            <person name="Sisk P."/>
            <person name="Sykes S."/>
            <person name="Wortman J."/>
            <person name="Nusbaum C."/>
            <person name="Birren B."/>
        </authorList>
    </citation>
    <scope>NUCLEOTIDE SEQUENCE [LARGE SCALE GENOMIC DNA]</scope>
    <source>
        <strain evidence="1 2">ATCC BAA-1240</strain>
    </source>
</reference>
<evidence type="ECO:0000313" key="2">
    <source>
        <dbReference type="Proteomes" id="UP000013840"/>
    </source>
</evidence>
<organism evidence="1 2">
    <name type="scientific">Enterococcus caccae ATCC BAA-1240</name>
    <dbReference type="NCBI Taxonomy" id="1158612"/>
    <lineage>
        <taxon>Bacteria</taxon>
        <taxon>Bacillati</taxon>
        <taxon>Bacillota</taxon>
        <taxon>Bacilli</taxon>
        <taxon>Lactobacillales</taxon>
        <taxon>Enterococcaceae</taxon>
        <taxon>Enterococcus</taxon>
    </lineage>
</organism>
<dbReference type="AlphaFoldDB" id="R3U333"/>
<keyword evidence="2" id="KW-1185">Reference proteome</keyword>
<name>R3U333_9ENTE</name>
<accession>R3U333</accession>
<dbReference type="PATRIC" id="fig|1158612.3.peg.1041"/>
<gene>
    <name evidence="1" type="ORF">UC7_01053</name>
</gene>
<sequence length="48" mass="5829">MTKKIIENEQLYLREFTSEDFEDLCLILQDEKTMYAYETAFTEEKVNN</sequence>
<dbReference type="EMBL" id="AJAU01000011">
    <property type="protein sequence ID" value="EOL47803.1"/>
    <property type="molecule type" value="Genomic_DNA"/>
</dbReference>
<evidence type="ECO:0000313" key="1">
    <source>
        <dbReference type="EMBL" id="EOL47803.1"/>
    </source>
</evidence>
<protein>
    <recommendedName>
        <fullName evidence="3">N-acetyltransferase domain-containing protein</fullName>
    </recommendedName>
</protein>
<comment type="caution">
    <text evidence="1">The sequence shown here is derived from an EMBL/GenBank/DDBJ whole genome shotgun (WGS) entry which is preliminary data.</text>
</comment>
<dbReference type="Proteomes" id="UP000013840">
    <property type="component" value="Unassembled WGS sequence"/>
</dbReference>
<dbReference type="STRING" id="317735.RU98_GL002667"/>
<proteinExistence type="predicted"/>
<dbReference type="Gene3D" id="3.40.630.30">
    <property type="match status" value="1"/>
</dbReference>